<proteinExistence type="predicted"/>
<accession>A0A0V0RAS6</accession>
<keyword evidence="2" id="KW-1185">Reference proteome</keyword>
<organism evidence="1 2">
    <name type="scientific">Trichinella nelsoni</name>
    <dbReference type="NCBI Taxonomy" id="6336"/>
    <lineage>
        <taxon>Eukaryota</taxon>
        <taxon>Metazoa</taxon>
        <taxon>Ecdysozoa</taxon>
        <taxon>Nematoda</taxon>
        <taxon>Enoplea</taxon>
        <taxon>Dorylaimia</taxon>
        <taxon>Trichinellida</taxon>
        <taxon>Trichinellidae</taxon>
        <taxon>Trichinella</taxon>
    </lineage>
</organism>
<comment type="caution">
    <text evidence="1">The sequence shown here is derived from an EMBL/GenBank/DDBJ whole genome shotgun (WGS) entry which is preliminary data.</text>
</comment>
<evidence type="ECO:0000313" key="1">
    <source>
        <dbReference type="EMBL" id="KRX11488.1"/>
    </source>
</evidence>
<gene>
    <name evidence="1" type="ORF">T07_174</name>
</gene>
<evidence type="ECO:0000313" key="2">
    <source>
        <dbReference type="Proteomes" id="UP000054630"/>
    </source>
</evidence>
<name>A0A0V0RAS6_9BILA</name>
<dbReference type="AlphaFoldDB" id="A0A0V0RAS6"/>
<dbReference type="EMBL" id="JYDL01002080">
    <property type="protein sequence ID" value="KRX11488.1"/>
    <property type="molecule type" value="Genomic_DNA"/>
</dbReference>
<sequence length="38" mass="4467">MLRESPRSLALAVSYFPAHKRFGYFQGRTRERNLLANI</sequence>
<dbReference type="Proteomes" id="UP000054630">
    <property type="component" value="Unassembled WGS sequence"/>
</dbReference>
<protein>
    <submittedName>
        <fullName evidence="1">Uncharacterized protein</fullName>
    </submittedName>
</protein>
<reference evidence="1 2" key="1">
    <citation type="submission" date="2015-01" db="EMBL/GenBank/DDBJ databases">
        <title>Evolution of Trichinella species and genotypes.</title>
        <authorList>
            <person name="Korhonen P.K."/>
            <person name="Edoardo P."/>
            <person name="Giuseppe L.R."/>
            <person name="Gasser R.B."/>
        </authorList>
    </citation>
    <scope>NUCLEOTIDE SEQUENCE [LARGE SCALE GENOMIC DNA]</scope>
    <source>
        <strain evidence="1">ISS37</strain>
    </source>
</reference>